<evidence type="ECO:0000256" key="1">
    <source>
        <dbReference type="SAM" id="MobiDB-lite"/>
    </source>
</evidence>
<organism evidence="2 3">
    <name type="scientific">Spirodela intermedia</name>
    <name type="common">Intermediate duckweed</name>
    <dbReference type="NCBI Taxonomy" id="51605"/>
    <lineage>
        <taxon>Eukaryota</taxon>
        <taxon>Viridiplantae</taxon>
        <taxon>Streptophyta</taxon>
        <taxon>Embryophyta</taxon>
        <taxon>Tracheophyta</taxon>
        <taxon>Spermatophyta</taxon>
        <taxon>Magnoliopsida</taxon>
        <taxon>Liliopsida</taxon>
        <taxon>Araceae</taxon>
        <taxon>Lemnoideae</taxon>
        <taxon>Spirodela</taxon>
    </lineage>
</organism>
<dbReference type="EMBL" id="CACRZD030000102">
    <property type="protein sequence ID" value="CAA6674364.1"/>
    <property type="molecule type" value="Genomic_DNA"/>
</dbReference>
<keyword evidence="3" id="KW-1185">Reference proteome</keyword>
<reference evidence="3" key="1">
    <citation type="journal article" date="2020" name="Sci. Rep.">
        <title>Chromosome-scale genome assembly for the duckweed Spirodela intermedia, integrating cytogenetic maps, PacBio and Oxford Nanopore libraries.</title>
        <authorList>
            <person name="Hoang P.T.N."/>
            <person name="Fiebig A."/>
            <person name="Novak P."/>
            <person name="Macas J."/>
            <person name="Cao H.X."/>
            <person name="Stepanenko A."/>
            <person name="Chen G."/>
            <person name="Borisjuk N."/>
            <person name="Scholz U."/>
            <person name="Schubert I."/>
        </authorList>
    </citation>
    <scope>NUCLEOTIDE SEQUENCE [LARGE SCALE GENOMIC DNA]</scope>
</reference>
<name>A0ABN7EBA3_SPIIN</name>
<feature type="compositionally biased region" description="Basic and acidic residues" evidence="1">
    <location>
        <begin position="1"/>
        <end position="11"/>
    </location>
</feature>
<feature type="region of interest" description="Disordered" evidence="1">
    <location>
        <begin position="146"/>
        <end position="202"/>
    </location>
</feature>
<comment type="caution">
    <text evidence="2">The sequence shown here is derived from an EMBL/GenBank/DDBJ whole genome shotgun (WGS) entry which is preliminary data.</text>
</comment>
<evidence type="ECO:0000313" key="2">
    <source>
        <dbReference type="EMBL" id="CAA6674364.1"/>
    </source>
</evidence>
<sequence length="202" mass="21236">MGTKARTERLMKLWSAAGGTRKEGTVAVGPGAGQEEGEGDRHGSTRQPKSESPADVVLDVRHQQHRERRAAADPEVEPVEEGAPGPALFWIVAVELVDPKGLRAGLVAGLRDSHQVQCGEEEGITLLFKVQLDEFVSNMARISQGAGTNQDVKKGGYDGGAVAPEEVVADESAEEGEHQGHPAPRIHVGGGGGSGLQESLVR</sequence>
<gene>
    <name evidence="2" type="ORF">SI7747_UN020722</name>
</gene>
<dbReference type="Proteomes" id="UP001189122">
    <property type="component" value="Unassembled WGS sequence"/>
</dbReference>
<protein>
    <submittedName>
        <fullName evidence="2">Uncharacterized protein</fullName>
    </submittedName>
</protein>
<evidence type="ECO:0000313" key="3">
    <source>
        <dbReference type="Proteomes" id="UP001189122"/>
    </source>
</evidence>
<feature type="region of interest" description="Disordered" evidence="1">
    <location>
        <begin position="1"/>
        <end position="56"/>
    </location>
</feature>
<accession>A0ABN7EBA3</accession>
<proteinExistence type="predicted"/>